<keyword evidence="3" id="KW-1185">Reference proteome</keyword>
<protein>
    <submittedName>
        <fullName evidence="2">Uncharacterized protein</fullName>
    </submittedName>
</protein>
<dbReference type="Pfam" id="PF02704">
    <property type="entry name" value="GASA"/>
    <property type="match status" value="1"/>
</dbReference>
<evidence type="ECO:0000256" key="1">
    <source>
        <dbReference type="ARBA" id="ARBA00010582"/>
    </source>
</evidence>
<organism evidence="2 3">
    <name type="scientific">Genlisea aurea</name>
    <dbReference type="NCBI Taxonomy" id="192259"/>
    <lineage>
        <taxon>Eukaryota</taxon>
        <taxon>Viridiplantae</taxon>
        <taxon>Streptophyta</taxon>
        <taxon>Embryophyta</taxon>
        <taxon>Tracheophyta</taxon>
        <taxon>Spermatophyta</taxon>
        <taxon>Magnoliopsida</taxon>
        <taxon>eudicotyledons</taxon>
        <taxon>Gunneridae</taxon>
        <taxon>Pentapetalae</taxon>
        <taxon>asterids</taxon>
        <taxon>lamiids</taxon>
        <taxon>Lamiales</taxon>
        <taxon>Lentibulariaceae</taxon>
        <taxon>Genlisea</taxon>
    </lineage>
</organism>
<sequence length="59" mass="6426">CDAKCDVRCSKAGERKRCLKDCGICCGICQCVPPGTYGNKYLCACYNNLLNSKGQQKCP</sequence>
<dbReference type="InterPro" id="IPR003854">
    <property type="entry name" value="GASA"/>
</dbReference>
<proteinExistence type="inferred from homology"/>
<gene>
    <name evidence="2" type="ORF">M569_00376</name>
</gene>
<evidence type="ECO:0000313" key="3">
    <source>
        <dbReference type="Proteomes" id="UP000015453"/>
    </source>
</evidence>
<reference evidence="2 3" key="1">
    <citation type="journal article" date="2013" name="BMC Genomics">
        <title>The miniature genome of a carnivorous plant Genlisea aurea contains a low number of genes and short non-coding sequences.</title>
        <authorList>
            <person name="Leushkin E.V."/>
            <person name="Sutormin R.A."/>
            <person name="Nabieva E.R."/>
            <person name="Penin A.A."/>
            <person name="Kondrashov A.S."/>
            <person name="Logacheva M.D."/>
        </authorList>
    </citation>
    <scope>NUCLEOTIDE SEQUENCE [LARGE SCALE GENOMIC DNA]</scope>
</reference>
<dbReference type="PANTHER" id="PTHR23201:SF141">
    <property type="entry name" value="GIBBERELLIN-REGULATED PROTEIN 10"/>
    <property type="match status" value="1"/>
</dbReference>
<dbReference type="Proteomes" id="UP000015453">
    <property type="component" value="Unassembled WGS sequence"/>
</dbReference>
<dbReference type="PANTHER" id="PTHR23201">
    <property type="entry name" value="EXTENSIN, PROLINE-RICH PROTEIN"/>
    <property type="match status" value="1"/>
</dbReference>
<dbReference type="AlphaFoldDB" id="S8EEJ9"/>
<dbReference type="OrthoDB" id="847210at2759"/>
<feature type="non-terminal residue" evidence="2">
    <location>
        <position position="1"/>
    </location>
</feature>
<dbReference type="EMBL" id="AUSU01000091">
    <property type="protein sequence ID" value="EPS74378.1"/>
    <property type="molecule type" value="Genomic_DNA"/>
</dbReference>
<comment type="similarity">
    <text evidence="1">Belongs to the GASA family.</text>
</comment>
<accession>S8EEJ9</accession>
<comment type="caution">
    <text evidence="2">The sequence shown here is derived from an EMBL/GenBank/DDBJ whole genome shotgun (WGS) entry which is preliminary data.</text>
</comment>
<name>S8EEJ9_9LAMI</name>
<evidence type="ECO:0000313" key="2">
    <source>
        <dbReference type="EMBL" id="EPS74378.1"/>
    </source>
</evidence>